<evidence type="ECO:0000256" key="1">
    <source>
        <dbReference type="SAM" id="MobiDB-lite"/>
    </source>
</evidence>
<proteinExistence type="predicted"/>
<evidence type="ECO:0000313" key="3">
    <source>
        <dbReference type="Proteomes" id="UP001182556"/>
    </source>
</evidence>
<feature type="compositionally biased region" description="Polar residues" evidence="1">
    <location>
        <begin position="134"/>
        <end position="160"/>
    </location>
</feature>
<keyword evidence="3" id="KW-1185">Reference proteome</keyword>
<comment type="caution">
    <text evidence="2">The sequence shown here is derived from an EMBL/GenBank/DDBJ whole genome shotgun (WGS) entry which is preliminary data.</text>
</comment>
<feature type="region of interest" description="Disordered" evidence="1">
    <location>
        <begin position="324"/>
        <end position="365"/>
    </location>
</feature>
<reference evidence="2" key="1">
    <citation type="submission" date="2023-02" db="EMBL/GenBank/DDBJ databases">
        <title>Identification and recombinant expression of a fungal hydrolase from Papiliotrema laurentii that hydrolyzes apple cutin and clears colloidal polyester polyurethane.</title>
        <authorList>
            <consortium name="DOE Joint Genome Institute"/>
            <person name="Roman V.A."/>
            <person name="Bojanowski C."/>
            <person name="Crable B.R."/>
            <person name="Wagner D.N."/>
            <person name="Hung C.S."/>
            <person name="Nadeau L.J."/>
            <person name="Schratz L."/>
            <person name="Haridas S."/>
            <person name="Pangilinan J."/>
            <person name="Lipzen A."/>
            <person name="Na H."/>
            <person name="Yan M."/>
            <person name="Ng V."/>
            <person name="Grigoriev I.V."/>
            <person name="Spatafora J.W."/>
            <person name="Barlow D."/>
            <person name="Biffinger J."/>
            <person name="Kelley-Loughnane N."/>
            <person name="Varaljay V.A."/>
            <person name="Crookes-Goodson W.J."/>
        </authorList>
    </citation>
    <scope>NUCLEOTIDE SEQUENCE</scope>
    <source>
        <strain evidence="2">5307AH</strain>
    </source>
</reference>
<evidence type="ECO:0000313" key="2">
    <source>
        <dbReference type="EMBL" id="KAK1926863.1"/>
    </source>
</evidence>
<feature type="region of interest" description="Disordered" evidence="1">
    <location>
        <begin position="134"/>
        <end position="256"/>
    </location>
</feature>
<gene>
    <name evidence="2" type="ORF">DB88DRAFT_469620</name>
</gene>
<feature type="compositionally biased region" description="Pro residues" evidence="1">
    <location>
        <begin position="195"/>
        <end position="204"/>
    </location>
</feature>
<organism evidence="2 3">
    <name type="scientific">Papiliotrema laurentii</name>
    <name type="common">Cryptococcus laurentii</name>
    <dbReference type="NCBI Taxonomy" id="5418"/>
    <lineage>
        <taxon>Eukaryota</taxon>
        <taxon>Fungi</taxon>
        <taxon>Dikarya</taxon>
        <taxon>Basidiomycota</taxon>
        <taxon>Agaricomycotina</taxon>
        <taxon>Tremellomycetes</taxon>
        <taxon>Tremellales</taxon>
        <taxon>Rhynchogastremaceae</taxon>
        <taxon>Papiliotrema</taxon>
    </lineage>
</organism>
<protein>
    <submittedName>
        <fullName evidence="2">Uncharacterized protein</fullName>
    </submittedName>
</protein>
<dbReference type="Proteomes" id="UP001182556">
    <property type="component" value="Unassembled WGS sequence"/>
</dbReference>
<accession>A0AAD9FVJ0</accession>
<name>A0AAD9FVJ0_PAPLA</name>
<feature type="compositionally biased region" description="Basic and acidic residues" evidence="1">
    <location>
        <begin position="236"/>
        <end position="248"/>
    </location>
</feature>
<dbReference type="AlphaFoldDB" id="A0AAD9FVJ0"/>
<sequence>MDEWKKLHEHSLFGDADTTEEILQGTRIGECTKLRTVADTVNGMTSGYSQRSRPGKFLWRTTMAPLVRCAQQLCPPDRLMCQSFRHGFSVKCPVIQRQDERLLEKAELEANGDQSSLTAQLEKLKQTLINLTSQTGHTSKYSSSLSRPSGHTTRAPTAPQNYRPKKPRVSPPRPSQSPALTVQKPTSTERREPGGSPPSGPSVPPNRSRIISTRQAPFSHRPSHSKKPSTSSSTLRDSEGDTESKEESSGDTDPNHISQALTSFLITVGSMVKTGCTRALDYSRRILGTLRPWGTTKTKQHAPHSRGSEGKWPGFSSIRRFFGKHQPSQTDRGTIHSHGRNEFVEPDPPPSRVSSGANHEMPVHT</sequence>
<dbReference type="EMBL" id="JAODAN010000001">
    <property type="protein sequence ID" value="KAK1926863.1"/>
    <property type="molecule type" value="Genomic_DNA"/>
</dbReference>